<keyword evidence="2" id="KW-1185">Reference proteome</keyword>
<organism evidence="1 2">
    <name type="scientific">Ilex paraguariensis</name>
    <name type="common">yerba mate</name>
    <dbReference type="NCBI Taxonomy" id="185542"/>
    <lineage>
        <taxon>Eukaryota</taxon>
        <taxon>Viridiplantae</taxon>
        <taxon>Streptophyta</taxon>
        <taxon>Embryophyta</taxon>
        <taxon>Tracheophyta</taxon>
        <taxon>Spermatophyta</taxon>
        <taxon>Magnoliopsida</taxon>
        <taxon>eudicotyledons</taxon>
        <taxon>Gunneridae</taxon>
        <taxon>Pentapetalae</taxon>
        <taxon>asterids</taxon>
        <taxon>campanulids</taxon>
        <taxon>Aquifoliales</taxon>
        <taxon>Aquifoliaceae</taxon>
        <taxon>Ilex</taxon>
    </lineage>
</organism>
<reference evidence="1 2" key="1">
    <citation type="submission" date="2024-02" db="EMBL/GenBank/DDBJ databases">
        <authorList>
            <person name="Vignale AGUSTIN F."/>
            <person name="Sosa J E."/>
            <person name="Modenutti C."/>
        </authorList>
    </citation>
    <scope>NUCLEOTIDE SEQUENCE [LARGE SCALE GENOMIC DNA]</scope>
</reference>
<evidence type="ECO:0000313" key="2">
    <source>
        <dbReference type="Proteomes" id="UP001642360"/>
    </source>
</evidence>
<accession>A0ABC8R8H4</accession>
<gene>
    <name evidence="1" type="ORF">ILEXP_LOCUS7258</name>
</gene>
<name>A0ABC8R8H4_9AQUA</name>
<proteinExistence type="predicted"/>
<dbReference type="EMBL" id="CAUOFW020000993">
    <property type="protein sequence ID" value="CAK9139845.1"/>
    <property type="molecule type" value="Genomic_DNA"/>
</dbReference>
<dbReference type="Proteomes" id="UP001642360">
    <property type="component" value="Unassembled WGS sequence"/>
</dbReference>
<sequence>MSNPALEKSPVSSLRATIIPFETPSKISFAKRHSLANMTAKEVAIASICSAFSTPIIIRLKPNTDFPLQSLMTIPILEQPISLYITPSKLALMKPSGGATHLKTPDDDAFCCTRGLLFLLAQY</sequence>
<evidence type="ECO:0000313" key="1">
    <source>
        <dbReference type="EMBL" id="CAK9139845.1"/>
    </source>
</evidence>
<protein>
    <submittedName>
        <fullName evidence="1">Uncharacterized protein</fullName>
    </submittedName>
</protein>
<dbReference type="AlphaFoldDB" id="A0ABC8R8H4"/>
<comment type="caution">
    <text evidence="1">The sequence shown here is derived from an EMBL/GenBank/DDBJ whole genome shotgun (WGS) entry which is preliminary data.</text>
</comment>